<dbReference type="GeneID" id="28994098"/>
<keyword evidence="2" id="KW-0479">Metal-binding</keyword>
<organism evidence="4 5">
    <name type="scientific">Phycomyces blakesleeanus (strain ATCC 8743b / DSM 1359 / FGSC 10004 / NBRC 33097 / NRRL 1555)</name>
    <dbReference type="NCBI Taxonomy" id="763407"/>
    <lineage>
        <taxon>Eukaryota</taxon>
        <taxon>Fungi</taxon>
        <taxon>Fungi incertae sedis</taxon>
        <taxon>Mucoromycota</taxon>
        <taxon>Mucoromycotina</taxon>
        <taxon>Mucoromycetes</taxon>
        <taxon>Mucorales</taxon>
        <taxon>Phycomycetaceae</taxon>
        <taxon>Phycomyces</taxon>
    </lineage>
</organism>
<dbReference type="VEuPathDB" id="FungiDB:PHYBLDRAFT_153569"/>
<proteinExistence type="predicted"/>
<dbReference type="InParanoid" id="A0A162W8D7"/>
<evidence type="ECO:0000256" key="2">
    <source>
        <dbReference type="ARBA" id="ARBA00022723"/>
    </source>
</evidence>
<evidence type="ECO:0000313" key="4">
    <source>
        <dbReference type="EMBL" id="OAD65325.1"/>
    </source>
</evidence>
<gene>
    <name evidence="4" type="ORF">PHYBLDRAFT_153569</name>
</gene>
<keyword evidence="5" id="KW-1185">Reference proteome</keyword>
<dbReference type="EMBL" id="KV441029">
    <property type="protein sequence ID" value="OAD65325.1"/>
    <property type="molecule type" value="Genomic_DNA"/>
</dbReference>
<dbReference type="OrthoDB" id="5945905at2759"/>
<feature type="domain" description="DDE Tnp4" evidence="3">
    <location>
        <begin position="86"/>
        <end position="201"/>
    </location>
</feature>
<evidence type="ECO:0000259" key="3">
    <source>
        <dbReference type="Pfam" id="PF13359"/>
    </source>
</evidence>
<protein>
    <recommendedName>
        <fullName evidence="3">DDE Tnp4 domain-containing protein</fullName>
    </recommendedName>
</protein>
<sequence length="233" mass="27237">MAYSARLNELAMVFGKDKDTLSIIFNSMLDKLMQKFGSGLYFDQNQFCKENLQIFSEAIHTHNGTFHKTTRPGDFQQIVFMHMFVYRHHGLRYQAVVTPDGITSSFYGPIVGRHHDLFVYKKSRLEDRMQEMFDFRGQSGSCYCLYGDRAYTNSQHIKCPFSWFTQDTYQRFVNDRMSKVHVVVENEFAHVANLFAFVKYPQSQQMFLSPVGTYYIVVASPILEEYVIGLLRN</sequence>
<dbReference type="Pfam" id="PF13359">
    <property type="entry name" value="DDE_Tnp_4"/>
    <property type="match status" value="1"/>
</dbReference>
<dbReference type="AlphaFoldDB" id="A0A162W8D7"/>
<dbReference type="GO" id="GO:0046872">
    <property type="term" value="F:metal ion binding"/>
    <property type="evidence" value="ECO:0007669"/>
    <property type="project" value="UniProtKB-KW"/>
</dbReference>
<comment type="cofactor">
    <cofactor evidence="1">
        <name>a divalent metal cation</name>
        <dbReference type="ChEBI" id="CHEBI:60240"/>
    </cofactor>
</comment>
<dbReference type="Proteomes" id="UP000077315">
    <property type="component" value="Unassembled WGS sequence"/>
</dbReference>
<dbReference type="STRING" id="763407.A0A162W8D7"/>
<evidence type="ECO:0000256" key="1">
    <source>
        <dbReference type="ARBA" id="ARBA00001968"/>
    </source>
</evidence>
<dbReference type="InterPro" id="IPR027806">
    <property type="entry name" value="HARBI1_dom"/>
</dbReference>
<reference evidence="5" key="1">
    <citation type="submission" date="2015-06" db="EMBL/GenBank/DDBJ databases">
        <title>Expansion of signal transduction pathways in fungi by whole-genome duplication.</title>
        <authorList>
            <consortium name="DOE Joint Genome Institute"/>
            <person name="Corrochano L.M."/>
            <person name="Kuo A."/>
            <person name="Marcet-Houben M."/>
            <person name="Polaino S."/>
            <person name="Salamov A."/>
            <person name="Villalobos J.M."/>
            <person name="Alvarez M.I."/>
            <person name="Avalos J."/>
            <person name="Benito E.P."/>
            <person name="Benoit I."/>
            <person name="Burger G."/>
            <person name="Camino L.P."/>
            <person name="Canovas D."/>
            <person name="Cerda-Olmedo E."/>
            <person name="Cheng J.-F."/>
            <person name="Dominguez A."/>
            <person name="Elias M."/>
            <person name="Eslava A.P."/>
            <person name="Glaser F."/>
            <person name="Grimwood J."/>
            <person name="Gutierrez G."/>
            <person name="Heitman J."/>
            <person name="Henrissat B."/>
            <person name="Iturriaga E.A."/>
            <person name="Lang B.F."/>
            <person name="Lavin J.L."/>
            <person name="Lee S."/>
            <person name="Li W."/>
            <person name="Lindquist E."/>
            <person name="Lopez-Garcia S."/>
            <person name="Luque E.M."/>
            <person name="Marcos A.T."/>
            <person name="Martin J."/>
            <person name="McCluskey K."/>
            <person name="Medina H.R."/>
            <person name="Miralles-Duran A."/>
            <person name="Miyazaki A."/>
            <person name="Munoz-Torres E."/>
            <person name="Oguiza J.A."/>
            <person name="Ohm R."/>
            <person name="Olmedo M."/>
            <person name="Orejas M."/>
            <person name="Ortiz-Castellanos L."/>
            <person name="Pisabarro A.G."/>
            <person name="Rodriguez-Romero J."/>
            <person name="Ruiz-Herrera J."/>
            <person name="Ruiz-Vazquez R."/>
            <person name="Sanz C."/>
            <person name="Schackwitz W."/>
            <person name="Schmutz J."/>
            <person name="Shahriari M."/>
            <person name="Shelest E."/>
            <person name="Silva-Franco F."/>
            <person name="Soanes D."/>
            <person name="Syed K."/>
            <person name="Tagua V.G."/>
            <person name="Talbot N.J."/>
            <person name="Thon M."/>
            <person name="De vries R.P."/>
            <person name="Wiebenga A."/>
            <person name="Yadav J.S."/>
            <person name="Braun E.L."/>
            <person name="Baker S."/>
            <person name="Garre V."/>
            <person name="Horwitz B."/>
            <person name="Torres-Martinez S."/>
            <person name="Idnurm A."/>
            <person name="Herrera-Estrella A."/>
            <person name="Gabaldon T."/>
            <person name="Grigoriev I.V."/>
        </authorList>
    </citation>
    <scope>NUCLEOTIDE SEQUENCE [LARGE SCALE GENOMIC DNA]</scope>
    <source>
        <strain evidence="5">NRRL 1555(-)</strain>
    </source>
</reference>
<dbReference type="RefSeq" id="XP_018283365.1">
    <property type="nucleotide sequence ID" value="XM_018433192.1"/>
</dbReference>
<evidence type="ECO:0000313" key="5">
    <source>
        <dbReference type="Proteomes" id="UP000077315"/>
    </source>
</evidence>
<name>A0A162W8D7_PHYB8</name>
<accession>A0A162W8D7</accession>